<dbReference type="PANTHER" id="PTHR10127">
    <property type="entry name" value="DISCOIDIN, CUB, EGF, LAMININ , AND ZINC METALLOPROTEASE DOMAIN CONTAINING"/>
    <property type="match status" value="1"/>
</dbReference>
<organism evidence="5 6">
    <name type="scientific">Parascaris equorum</name>
    <name type="common">Equine roundworm</name>
    <dbReference type="NCBI Taxonomy" id="6256"/>
    <lineage>
        <taxon>Eukaryota</taxon>
        <taxon>Metazoa</taxon>
        <taxon>Ecdysozoa</taxon>
        <taxon>Nematoda</taxon>
        <taxon>Chromadorea</taxon>
        <taxon>Rhabditida</taxon>
        <taxon>Spirurina</taxon>
        <taxon>Ascaridomorpha</taxon>
        <taxon>Ascaridoidea</taxon>
        <taxon>Ascarididae</taxon>
        <taxon>Parascaris</taxon>
    </lineage>
</organism>
<evidence type="ECO:0000256" key="3">
    <source>
        <dbReference type="SAM" id="SignalP"/>
    </source>
</evidence>
<keyword evidence="2" id="KW-0472">Membrane</keyword>
<keyword evidence="2" id="KW-1133">Transmembrane helix</keyword>
<dbReference type="InterPro" id="IPR024079">
    <property type="entry name" value="MetalloPept_cat_dom_sf"/>
</dbReference>
<feature type="chain" id="PRO_5036757917" evidence="3">
    <location>
        <begin position="18"/>
        <end position="239"/>
    </location>
</feature>
<sequence length="239" mass="27020">MNTIFFVVSVAVLPVWGDFTIEQLKSERFAYTVEARDSGLDLSKVKEKRFGELVGIVDVEKRRRTRAATARKERIWPDGVIPYEISVNFSAQDYNFDKLKADEVDSLGEPYDYASIMHYALIVNGRRPEIGQRVQLSAGDISQTRKLYRCPVCGETLVKEYGELRLGGGVECQWRIIAAMAKICGDIASRTIFSTGNRLFVQTRTTSKLSTPFAHYIGILFSVVPFAVLFPTHFTLLFE</sequence>
<dbReference type="PROSITE" id="PS51864">
    <property type="entry name" value="ASTACIN"/>
    <property type="match status" value="1"/>
</dbReference>
<evidence type="ECO:0000313" key="6">
    <source>
        <dbReference type="WBParaSite" id="PEQ_0000991801-mRNA-1"/>
    </source>
</evidence>
<keyword evidence="3" id="KW-0732">Signal</keyword>
<dbReference type="GO" id="GO:0016485">
    <property type="term" value="P:protein processing"/>
    <property type="evidence" value="ECO:0007669"/>
    <property type="project" value="TreeGrafter"/>
</dbReference>
<evidence type="ECO:0000256" key="2">
    <source>
        <dbReference type="SAM" id="Phobius"/>
    </source>
</evidence>
<dbReference type="Proteomes" id="UP000887564">
    <property type="component" value="Unplaced"/>
</dbReference>
<comment type="caution">
    <text evidence="1">Lacks conserved residue(s) required for the propagation of feature annotation.</text>
</comment>
<dbReference type="PANTHER" id="PTHR10127:SF861">
    <property type="entry name" value="DORSAL-VENTRAL PATTERNING PROTEIN TOLLOID-RELATED"/>
    <property type="match status" value="1"/>
</dbReference>
<dbReference type="SUPFAM" id="SSF55486">
    <property type="entry name" value="Metalloproteases ('zincins'), catalytic domain"/>
    <property type="match status" value="1"/>
</dbReference>
<dbReference type="GO" id="GO:0005615">
    <property type="term" value="C:extracellular space"/>
    <property type="evidence" value="ECO:0007669"/>
    <property type="project" value="TreeGrafter"/>
</dbReference>
<reference evidence="6" key="1">
    <citation type="submission" date="2022-11" db="UniProtKB">
        <authorList>
            <consortium name="WormBaseParasite"/>
        </authorList>
    </citation>
    <scope>IDENTIFICATION</scope>
</reference>
<evidence type="ECO:0000313" key="5">
    <source>
        <dbReference type="Proteomes" id="UP000887564"/>
    </source>
</evidence>
<evidence type="ECO:0000259" key="4">
    <source>
        <dbReference type="PROSITE" id="PS51864"/>
    </source>
</evidence>
<dbReference type="GO" id="GO:0004222">
    <property type="term" value="F:metalloendopeptidase activity"/>
    <property type="evidence" value="ECO:0007669"/>
    <property type="project" value="InterPro"/>
</dbReference>
<keyword evidence="5" id="KW-1185">Reference proteome</keyword>
<dbReference type="Pfam" id="PF01400">
    <property type="entry name" value="Astacin"/>
    <property type="match status" value="1"/>
</dbReference>
<feature type="signal peptide" evidence="3">
    <location>
        <begin position="1"/>
        <end position="17"/>
    </location>
</feature>
<name>A0A914RUB2_PAREQ</name>
<dbReference type="InterPro" id="IPR001506">
    <property type="entry name" value="Peptidase_M12A"/>
</dbReference>
<dbReference type="GO" id="GO:0009953">
    <property type="term" value="P:dorsal/ventral pattern formation"/>
    <property type="evidence" value="ECO:0007669"/>
    <property type="project" value="TreeGrafter"/>
</dbReference>
<keyword evidence="2" id="KW-0812">Transmembrane</keyword>
<protein>
    <submittedName>
        <fullName evidence="6">Peptidase M12A domain-containing protein</fullName>
    </submittedName>
</protein>
<dbReference type="WBParaSite" id="PEQ_0000991801-mRNA-1">
    <property type="protein sequence ID" value="PEQ_0000991801-mRNA-1"/>
    <property type="gene ID" value="PEQ_0000991801"/>
</dbReference>
<proteinExistence type="predicted"/>
<feature type="transmembrane region" description="Helical" evidence="2">
    <location>
        <begin position="213"/>
        <end position="238"/>
    </location>
</feature>
<evidence type="ECO:0000256" key="1">
    <source>
        <dbReference type="PROSITE-ProRule" id="PRU01211"/>
    </source>
</evidence>
<feature type="domain" description="Peptidase M12A" evidence="4">
    <location>
        <begin position="92"/>
        <end position="151"/>
    </location>
</feature>
<accession>A0A914RUB2</accession>
<dbReference type="AlphaFoldDB" id="A0A914RUB2"/>
<dbReference type="Gene3D" id="3.40.390.10">
    <property type="entry name" value="Collagenase (Catalytic Domain)"/>
    <property type="match status" value="1"/>
</dbReference>